<dbReference type="RefSeq" id="WP_181662521.1">
    <property type="nucleotide sequence ID" value="NZ_JACEHE010000050.1"/>
</dbReference>
<evidence type="ECO:0000313" key="2">
    <source>
        <dbReference type="Proteomes" id="UP000545761"/>
    </source>
</evidence>
<dbReference type="AlphaFoldDB" id="A0A7W0DUM4"/>
<dbReference type="EMBL" id="JACEHE010000050">
    <property type="protein sequence ID" value="MBA2951608.1"/>
    <property type="molecule type" value="Genomic_DNA"/>
</dbReference>
<organism evidence="1 2">
    <name type="scientific">Streptomyces himalayensis subsp. himalayensis</name>
    <dbReference type="NCBI Taxonomy" id="2756131"/>
    <lineage>
        <taxon>Bacteria</taxon>
        <taxon>Bacillati</taxon>
        <taxon>Actinomycetota</taxon>
        <taxon>Actinomycetes</taxon>
        <taxon>Kitasatosporales</taxon>
        <taxon>Streptomycetaceae</taxon>
        <taxon>Streptomyces</taxon>
        <taxon>Streptomyces himalayensis</taxon>
    </lineage>
</organism>
<proteinExistence type="predicted"/>
<protein>
    <submittedName>
        <fullName evidence="1">Uncharacterized protein</fullName>
    </submittedName>
</protein>
<reference evidence="1 2" key="1">
    <citation type="submission" date="2020-07" db="EMBL/GenBank/DDBJ databases">
        <title>Streptomyces isolated from Indian soil.</title>
        <authorList>
            <person name="Mandal S."/>
            <person name="Maiti P.K."/>
        </authorList>
    </citation>
    <scope>NUCLEOTIDE SEQUENCE [LARGE SCALE GENOMIC DNA]</scope>
    <source>
        <strain evidence="1 2">PSKA28</strain>
    </source>
</reference>
<accession>A0A7W0DUM4</accession>
<evidence type="ECO:0000313" key="1">
    <source>
        <dbReference type="EMBL" id="MBA2951608.1"/>
    </source>
</evidence>
<sequence>MFTLIQFPSAPSAPVSDWEYRADLISRWLAADDWAVELRLLAEAVAYDKANPDDDPPLVDELYGTRLGDVAPAA</sequence>
<gene>
    <name evidence="1" type="ORF">H1D24_39115</name>
</gene>
<dbReference type="Proteomes" id="UP000545761">
    <property type="component" value="Unassembled WGS sequence"/>
</dbReference>
<comment type="caution">
    <text evidence="1">The sequence shown here is derived from an EMBL/GenBank/DDBJ whole genome shotgun (WGS) entry which is preliminary data.</text>
</comment>
<name>A0A7W0DUM4_9ACTN</name>